<organism evidence="9 10">
    <name type="scientific">Rhodococcus coprophilus</name>
    <dbReference type="NCBI Taxonomy" id="38310"/>
    <lineage>
        <taxon>Bacteria</taxon>
        <taxon>Bacillati</taxon>
        <taxon>Actinomycetota</taxon>
        <taxon>Actinomycetes</taxon>
        <taxon>Mycobacteriales</taxon>
        <taxon>Nocardiaceae</taxon>
        <taxon>Rhodococcus</taxon>
    </lineage>
</organism>
<evidence type="ECO:0000313" key="9">
    <source>
        <dbReference type="EMBL" id="SQI36722.1"/>
    </source>
</evidence>
<dbReference type="KEGG" id="rcr:NCTC10994_03393"/>
<keyword evidence="4 7" id="KW-0812">Transmembrane</keyword>
<evidence type="ECO:0000256" key="4">
    <source>
        <dbReference type="ARBA" id="ARBA00022692"/>
    </source>
</evidence>
<dbReference type="PANTHER" id="PTHR30151:SF0">
    <property type="entry name" value="ABC TRANSPORTER PERMEASE PROTEIN MJ0413-RELATED"/>
    <property type="match status" value="1"/>
</dbReference>
<dbReference type="CDD" id="cd06261">
    <property type="entry name" value="TM_PBP2"/>
    <property type="match status" value="1"/>
</dbReference>
<name>A0A2X4UQ28_9NOCA</name>
<dbReference type="AlphaFoldDB" id="A0A2X4UQ28"/>
<feature type="transmembrane region" description="Helical" evidence="7">
    <location>
        <begin position="182"/>
        <end position="205"/>
    </location>
</feature>
<evidence type="ECO:0000313" key="10">
    <source>
        <dbReference type="Proteomes" id="UP000249091"/>
    </source>
</evidence>
<evidence type="ECO:0000256" key="6">
    <source>
        <dbReference type="ARBA" id="ARBA00023136"/>
    </source>
</evidence>
<accession>A0A2X4UQ28</accession>
<evidence type="ECO:0000256" key="1">
    <source>
        <dbReference type="ARBA" id="ARBA00004651"/>
    </source>
</evidence>
<keyword evidence="10" id="KW-1185">Reference proteome</keyword>
<keyword evidence="3" id="KW-1003">Cell membrane</keyword>
<feature type="transmembrane region" description="Helical" evidence="7">
    <location>
        <begin position="225"/>
        <end position="248"/>
    </location>
</feature>
<feature type="transmembrane region" description="Helical" evidence="7">
    <location>
        <begin position="129"/>
        <end position="150"/>
    </location>
</feature>
<dbReference type="STRING" id="1219011.GCA_001895045_03342"/>
<keyword evidence="2 7" id="KW-0813">Transport</keyword>
<dbReference type="InterPro" id="IPR035906">
    <property type="entry name" value="MetI-like_sf"/>
</dbReference>
<dbReference type="InterPro" id="IPR000515">
    <property type="entry name" value="MetI-like"/>
</dbReference>
<dbReference type="Pfam" id="PF00528">
    <property type="entry name" value="BPD_transp_1"/>
    <property type="match status" value="1"/>
</dbReference>
<evidence type="ECO:0000256" key="7">
    <source>
        <dbReference type="RuleBase" id="RU363032"/>
    </source>
</evidence>
<reference evidence="9 10" key="1">
    <citation type="submission" date="2018-06" db="EMBL/GenBank/DDBJ databases">
        <authorList>
            <consortium name="Pathogen Informatics"/>
            <person name="Doyle S."/>
        </authorList>
    </citation>
    <scope>NUCLEOTIDE SEQUENCE [LARGE SCALE GENOMIC DNA]</scope>
    <source>
        <strain evidence="9 10">NCTC10994</strain>
    </source>
</reference>
<gene>
    <name evidence="9" type="ORF">NCTC10994_03393</name>
</gene>
<feature type="transmembrane region" description="Helical" evidence="7">
    <location>
        <begin position="105"/>
        <end position="123"/>
    </location>
</feature>
<comment type="subcellular location">
    <subcellularLocation>
        <location evidence="1 7">Cell membrane</location>
        <topology evidence="1 7">Multi-pass membrane protein</topology>
    </subcellularLocation>
</comment>
<comment type="similarity">
    <text evidence="7">Belongs to the binding-protein-dependent transport system permease family.</text>
</comment>
<dbReference type="SUPFAM" id="SSF161098">
    <property type="entry name" value="MetI-like"/>
    <property type="match status" value="1"/>
</dbReference>
<dbReference type="GO" id="GO:0005886">
    <property type="term" value="C:plasma membrane"/>
    <property type="evidence" value="ECO:0007669"/>
    <property type="project" value="UniProtKB-SubCell"/>
</dbReference>
<dbReference type="PANTHER" id="PTHR30151">
    <property type="entry name" value="ALKANE SULFONATE ABC TRANSPORTER-RELATED, MEMBRANE SUBUNIT"/>
    <property type="match status" value="1"/>
</dbReference>
<sequence>MIPGLTRAVHVPAVASNIVGGAALLVVFETIGRLQLFGKNWPPLSDVVAYVAGSDTVQATLLRAFGATATSALTGFALGAVVGGALACVTVVARWTAPGLDRLATIVHAVPLIAIAPLLVSTVGRVHTATVVAAMGAGFAIFVATSAGLASAPAAQSDVHTALGSSRWSRLRYLQLPHTAPLVTDGAGLAVTAAVLGAVLGEWFGAPKGLGVLLVSAMNNYQIPLLWAAAIGCVVLSLAAYTSVRVLAVPVHRRFS</sequence>
<proteinExistence type="inferred from homology"/>
<feature type="domain" description="ABC transmembrane type-1" evidence="8">
    <location>
        <begin position="57"/>
        <end position="244"/>
    </location>
</feature>
<dbReference type="PROSITE" id="PS50928">
    <property type="entry name" value="ABC_TM1"/>
    <property type="match status" value="1"/>
</dbReference>
<keyword evidence="6 7" id="KW-0472">Membrane</keyword>
<evidence type="ECO:0000259" key="8">
    <source>
        <dbReference type="PROSITE" id="PS50928"/>
    </source>
</evidence>
<dbReference type="GO" id="GO:0055085">
    <property type="term" value="P:transmembrane transport"/>
    <property type="evidence" value="ECO:0007669"/>
    <property type="project" value="InterPro"/>
</dbReference>
<dbReference type="EMBL" id="LS483468">
    <property type="protein sequence ID" value="SQI36722.1"/>
    <property type="molecule type" value="Genomic_DNA"/>
</dbReference>
<protein>
    <submittedName>
        <fullName evidence="9">ABC transporter permease</fullName>
    </submittedName>
</protein>
<dbReference type="Gene3D" id="1.10.3720.10">
    <property type="entry name" value="MetI-like"/>
    <property type="match status" value="1"/>
</dbReference>
<feature type="transmembrane region" description="Helical" evidence="7">
    <location>
        <begin position="72"/>
        <end position="93"/>
    </location>
</feature>
<evidence type="ECO:0000256" key="2">
    <source>
        <dbReference type="ARBA" id="ARBA00022448"/>
    </source>
</evidence>
<keyword evidence="5 7" id="KW-1133">Transmembrane helix</keyword>
<evidence type="ECO:0000256" key="3">
    <source>
        <dbReference type="ARBA" id="ARBA00022475"/>
    </source>
</evidence>
<evidence type="ECO:0000256" key="5">
    <source>
        <dbReference type="ARBA" id="ARBA00022989"/>
    </source>
</evidence>
<dbReference type="Proteomes" id="UP000249091">
    <property type="component" value="Chromosome 1"/>
</dbReference>